<proteinExistence type="predicted"/>
<gene>
    <name evidence="2" type="ORF">MKZ38_010221</name>
</gene>
<keyword evidence="3" id="KW-1185">Reference proteome</keyword>
<organism evidence="2 3">
    <name type="scientific">Zalerion maritima</name>
    <dbReference type="NCBI Taxonomy" id="339359"/>
    <lineage>
        <taxon>Eukaryota</taxon>
        <taxon>Fungi</taxon>
        <taxon>Dikarya</taxon>
        <taxon>Ascomycota</taxon>
        <taxon>Pezizomycotina</taxon>
        <taxon>Sordariomycetes</taxon>
        <taxon>Lulworthiomycetidae</taxon>
        <taxon>Lulworthiales</taxon>
        <taxon>Lulworthiaceae</taxon>
        <taxon>Zalerion</taxon>
    </lineage>
</organism>
<feature type="region of interest" description="Disordered" evidence="1">
    <location>
        <begin position="66"/>
        <end position="112"/>
    </location>
</feature>
<feature type="region of interest" description="Disordered" evidence="1">
    <location>
        <begin position="1"/>
        <end position="54"/>
    </location>
</feature>
<dbReference type="EMBL" id="JAKWBI020000886">
    <property type="protein sequence ID" value="KAJ2892125.1"/>
    <property type="molecule type" value="Genomic_DNA"/>
</dbReference>
<protein>
    <submittedName>
        <fullName evidence="2">Uncharacterized protein</fullName>
    </submittedName>
</protein>
<feature type="compositionally biased region" description="Basic and acidic residues" evidence="1">
    <location>
        <begin position="102"/>
        <end position="112"/>
    </location>
</feature>
<feature type="compositionally biased region" description="Basic and acidic residues" evidence="1">
    <location>
        <begin position="79"/>
        <end position="90"/>
    </location>
</feature>
<feature type="compositionally biased region" description="Basic and acidic residues" evidence="1">
    <location>
        <begin position="12"/>
        <end position="26"/>
    </location>
</feature>
<feature type="compositionally biased region" description="Basic and acidic residues" evidence="1">
    <location>
        <begin position="45"/>
        <end position="54"/>
    </location>
</feature>
<dbReference type="AlphaFoldDB" id="A0AAD5RGF0"/>
<dbReference type="PANTHER" id="PTHR40462">
    <property type="entry name" value="CHROMOSOME 1, WHOLE GENOME SHOTGUN SEQUENCE"/>
    <property type="match status" value="1"/>
</dbReference>
<name>A0AAD5RGF0_9PEZI</name>
<comment type="caution">
    <text evidence="2">The sequence shown here is derived from an EMBL/GenBank/DDBJ whole genome shotgun (WGS) entry which is preliminary data.</text>
</comment>
<evidence type="ECO:0000313" key="3">
    <source>
        <dbReference type="Proteomes" id="UP001201980"/>
    </source>
</evidence>
<sequence length="112" mass="12317">MDFVNKFTGGSEGKKPEQSSDKKEEGGSFFDQIGNKVNEAAGGGKKSEKDEDMLDKGVDFIQEKFLGAGPQDNENAAEQAKDEQISDMVRKQYKSATGQEFPIKDKDKNYGV</sequence>
<dbReference type="PANTHER" id="PTHR40462:SF1">
    <property type="entry name" value="EXPRESSED PROTEIN"/>
    <property type="match status" value="1"/>
</dbReference>
<evidence type="ECO:0000313" key="2">
    <source>
        <dbReference type="EMBL" id="KAJ2892125.1"/>
    </source>
</evidence>
<evidence type="ECO:0000256" key="1">
    <source>
        <dbReference type="SAM" id="MobiDB-lite"/>
    </source>
</evidence>
<accession>A0AAD5RGF0</accession>
<dbReference type="Proteomes" id="UP001201980">
    <property type="component" value="Unassembled WGS sequence"/>
</dbReference>
<reference evidence="2" key="1">
    <citation type="submission" date="2022-07" db="EMBL/GenBank/DDBJ databases">
        <title>Draft genome sequence of Zalerion maritima ATCC 34329, a (micro)plastics degrading marine fungus.</title>
        <authorList>
            <person name="Paco A."/>
            <person name="Goncalves M.F.M."/>
            <person name="Rocha-Santos T.A.P."/>
            <person name="Alves A."/>
        </authorList>
    </citation>
    <scope>NUCLEOTIDE SEQUENCE</scope>
    <source>
        <strain evidence="2">ATCC 34329</strain>
    </source>
</reference>